<protein>
    <submittedName>
        <fullName evidence="1">17940_t:CDS:1</fullName>
    </submittedName>
</protein>
<gene>
    <name evidence="1" type="ORF">SPELUC_LOCUS4810</name>
</gene>
<comment type="caution">
    <text evidence="1">The sequence shown here is derived from an EMBL/GenBank/DDBJ whole genome shotgun (WGS) entry which is preliminary data.</text>
</comment>
<evidence type="ECO:0000313" key="1">
    <source>
        <dbReference type="EMBL" id="CAG8541169.1"/>
    </source>
</evidence>
<dbReference type="Proteomes" id="UP000789366">
    <property type="component" value="Unassembled WGS sequence"/>
</dbReference>
<name>A0ACA9LNK1_9GLOM</name>
<organism evidence="1 2">
    <name type="scientific">Cetraspora pellucida</name>
    <dbReference type="NCBI Taxonomy" id="1433469"/>
    <lineage>
        <taxon>Eukaryota</taxon>
        <taxon>Fungi</taxon>
        <taxon>Fungi incertae sedis</taxon>
        <taxon>Mucoromycota</taxon>
        <taxon>Glomeromycotina</taxon>
        <taxon>Glomeromycetes</taxon>
        <taxon>Diversisporales</taxon>
        <taxon>Gigasporaceae</taxon>
        <taxon>Cetraspora</taxon>
    </lineage>
</organism>
<evidence type="ECO:0000313" key="2">
    <source>
        <dbReference type="Proteomes" id="UP000789366"/>
    </source>
</evidence>
<dbReference type="EMBL" id="CAJVPW010004487">
    <property type="protein sequence ID" value="CAG8541169.1"/>
    <property type="molecule type" value="Genomic_DNA"/>
</dbReference>
<accession>A0ACA9LNK1</accession>
<proteinExistence type="predicted"/>
<sequence>MELDATSAMSESTEVLETQPPFVATTTDPQQEETAQNLEPDKLKTKQEWVKRMRLKFSIRPEFEITWNILHSDGTLNQDYFRPPKGSIPQLQRKLTEHKRRREHGDKPITCKSAQGNLSPLSPANLSQPATWGLSIRPATWGLSIRHATISMTETHSSF</sequence>
<reference evidence="1" key="1">
    <citation type="submission" date="2021-06" db="EMBL/GenBank/DDBJ databases">
        <authorList>
            <person name="Kallberg Y."/>
            <person name="Tangrot J."/>
            <person name="Rosling A."/>
        </authorList>
    </citation>
    <scope>NUCLEOTIDE SEQUENCE</scope>
    <source>
        <strain evidence="1">28 12/20/2015</strain>
    </source>
</reference>
<keyword evidence="2" id="KW-1185">Reference proteome</keyword>